<comment type="caution">
    <text evidence="2">The sequence shown here is derived from an EMBL/GenBank/DDBJ whole genome shotgun (WGS) entry which is preliminary data.</text>
</comment>
<keyword evidence="3" id="KW-1185">Reference proteome</keyword>
<keyword evidence="1" id="KW-0472">Membrane</keyword>
<gene>
    <name evidence="2" type="ORF">BDP55DRAFT_166558</name>
</gene>
<feature type="transmembrane region" description="Helical" evidence="1">
    <location>
        <begin position="60"/>
        <end position="78"/>
    </location>
</feature>
<dbReference type="GeneID" id="85450254"/>
<dbReference type="EMBL" id="JAHMHR010000023">
    <property type="protein sequence ID" value="KAK1675031.1"/>
    <property type="molecule type" value="Genomic_DNA"/>
</dbReference>
<dbReference type="Proteomes" id="UP001224890">
    <property type="component" value="Unassembled WGS sequence"/>
</dbReference>
<evidence type="ECO:0000313" key="3">
    <source>
        <dbReference type="Proteomes" id="UP001224890"/>
    </source>
</evidence>
<feature type="transmembrane region" description="Helical" evidence="1">
    <location>
        <begin position="84"/>
        <end position="103"/>
    </location>
</feature>
<proteinExistence type="predicted"/>
<keyword evidence="1" id="KW-0812">Transmembrane</keyword>
<keyword evidence="1" id="KW-1133">Transmembrane helix</keyword>
<accession>A0AAJ0ANN5</accession>
<reference evidence="2" key="1">
    <citation type="submission" date="2021-06" db="EMBL/GenBank/DDBJ databases">
        <title>Comparative genomics, transcriptomics and evolutionary studies reveal genomic signatures of adaptation to plant cell wall in hemibiotrophic fungi.</title>
        <authorList>
            <consortium name="DOE Joint Genome Institute"/>
            <person name="Baroncelli R."/>
            <person name="Diaz J.F."/>
            <person name="Benocci T."/>
            <person name="Peng M."/>
            <person name="Battaglia E."/>
            <person name="Haridas S."/>
            <person name="Andreopoulos W."/>
            <person name="Labutti K."/>
            <person name="Pangilinan J."/>
            <person name="Floch G.L."/>
            <person name="Makela M.R."/>
            <person name="Henrissat B."/>
            <person name="Grigoriev I.V."/>
            <person name="Crouch J.A."/>
            <person name="De Vries R.P."/>
            <person name="Sukno S.A."/>
            <person name="Thon M.R."/>
        </authorList>
    </citation>
    <scope>NUCLEOTIDE SEQUENCE</scope>
    <source>
        <strain evidence="2">CBS 193.32</strain>
    </source>
</reference>
<dbReference type="AlphaFoldDB" id="A0AAJ0ANN5"/>
<evidence type="ECO:0000256" key="1">
    <source>
        <dbReference type="SAM" id="Phobius"/>
    </source>
</evidence>
<name>A0AAJ0ANN5_9PEZI</name>
<organism evidence="2 3">
    <name type="scientific">Colletotrichum godetiae</name>
    <dbReference type="NCBI Taxonomy" id="1209918"/>
    <lineage>
        <taxon>Eukaryota</taxon>
        <taxon>Fungi</taxon>
        <taxon>Dikarya</taxon>
        <taxon>Ascomycota</taxon>
        <taxon>Pezizomycotina</taxon>
        <taxon>Sordariomycetes</taxon>
        <taxon>Hypocreomycetidae</taxon>
        <taxon>Glomerellales</taxon>
        <taxon>Glomerellaceae</taxon>
        <taxon>Colletotrichum</taxon>
        <taxon>Colletotrichum acutatum species complex</taxon>
    </lineage>
</organism>
<dbReference type="RefSeq" id="XP_060429034.1">
    <property type="nucleotide sequence ID" value="XM_060565728.1"/>
</dbReference>
<sequence length="117" mass="13363">MPISCCPTSLIWLYSRNSLTCFATTAEASSNSLHAEMKVSKVIHCIFIALKSSFTEKTEMELFVVAYLFFFSSFIIIFDTDFVSSPIFCVVFACIYPDMPLWASFKYPELRNTESFV</sequence>
<protein>
    <submittedName>
        <fullName evidence="2">Uncharacterized protein</fullName>
    </submittedName>
</protein>
<evidence type="ECO:0000313" key="2">
    <source>
        <dbReference type="EMBL" id="KAK1675031.1"/>
    </source>
</evidence>